<dbReference type="EMBL" id="JACXVP010000012">
    <property type="protein sequence ID" value="KAG5570146.1"/>
    <property type="molecule type" value="Genomic_DNA"/>
</dbReference>
<accession>A0A9J5W3T7</accession>
<sequence>MVKQRSFVIQLNFYLILMAKGSGGPLYLRRHGGLLVAGENGEERQSWFSSGRRWCGERKALERRVGGGCEELVTAVKKVCRPKLVVRRPRVADFVEIGKGGTENGESVRWRWRRV</sequence>
<reference evidence="1 2" key="1">
    <citation type="submission" date="2020-09" db="EMBL/GenBank/DDBJ databases">
        <title>De no assembly of potato wild relative species, Solanum commersonii.</title>
        <authorList>
            <person name="Cho K."/>
        </authorList>
    </citation>
    <scope>NUCLEOTIDE SEQUENCE [LARGE SCALE GENOMIC DNA]</scope>
    <source>
        <strain evidence="1">LZ3.2</strain>
        <tissue evidence="1">Leaf</tissue>
    </source>
</reference>
<name>A0A9J5W3T7_SOLCO</name>
<proteinExistence type="predicted"/>
<dbReference type="AlphaFoldDB" id="A0A9J5W3T7"/>
<comment type="caution">
    <text evidence="1">The sequence shown here is derived from an EMBL/GenBank/DDBJ whole genome shotgun (WGS) entry which is preliminary data.</text>
</comment>
<keyword evidence="2" id="KW-1185">Reference proteome</keyword>
<organism evidence="1 2">
    <name type="scientific">Solanum commersonii</name>
    <name type="common">Commerson's wild potato</name>
    <name type="synonym">Commerson's nightshade</name>
    <dbReference type="NCBI Taxonomy" id="4109"/>
    <lineage>
        <taxon>Eukaryota</taxon>
        <taxon>Viridiplantae</taxon>
        <taxon>Streptophyta</taxon>
        <taxon>Embryophyta</taxon>
        <taxon>Tracheophyta</taxon>
        <taxon>Spermatophyta</taxon>
        <taxon>Magnoliopsida</taxon>
        <taxon>eudicotyledons</taxon>
        <taxon>Gunneridae</taxon>
        <taxon>Pentapetalae</taxon>
        <taxon>asterids</taxon>
        <taxon>lamiids</taxon>
        <taxon>Solanales</taxon>
        <taxon>Solanaceae</taxon>
        <taxon>Solanoideae</taxon>
        <taxon>Solaneae</taxon>
        <taxon>Solanum</taxon>
    </lineage>
</organism>
<evidence type="ECO:0000313" key="2">
    <source>
        <dbReference type="Proteomes" id="UP000824120"/>
    </source>
</evidence>
<protein>
    <submittedName>
        <fullName evidence="1">Uncharacterized protein</fullName>
    </submittedName>
</protein>
<dbReference type="Proteomes" id="UP000824120">
    <property type="component" value="Chromosome 12"/>
</dbReference>
<gene>
    <name evidence="1" type="ORF">H5410_059912</name>
</gene>
<evidence type="ECO:0000313" key="1">
    <source>
        <dbReference type="EMBL" id="KAG5570146.1"/>
    </source>
</evidence>